<dbReference type="Gene3D" id="1.10.443.10">
    <property type="entry name" value="Intergrase catalytic core"/>
    <property type="match status" value="1"/>
</dbReference>
<dbReference type="PANTHER" id="PTHR30349:SF41">
    <property type="entry name" value="INTEGRASE_RECOMBINASE PROTEIN MJ0367-RELATED"/>
    <property type="match status" value="1"/>
</dbReference>
<dbReference type="Pfam" id="PF20172">
    <property type="entry name" value="DUF6538"/>
    <property type="match status" value="1"/>
</dbReference>
<dbReference type="InterPro" id="IPR011010">
    <property type="entry name" value="DNA_brk_join_enz"/>
</dbReference>
<comment type="similarity">
    <text evidence="1">Belongs to the 'phage' integrase family.</text>
</comment>
<organism evidence="6 7">
    <name type="scientific">Sinorhizobium numidicum</name>
    <dbReference type="NCBI Taxonomy" id="680248"/>
    <lineage>
        <taxon>Bacteria</taxon>
        <taxon>Pseudomonadati</taxon>
        <taxon>Pseudomonadota</taxon>
        <taxon>Alphaproteobacteria</taxon>
        <taxon>Hyphomicrobiales</taxon>
        <taxon>Rhizobiaceae</taxon>
        <taxon>Sinorhizobium/Ensifer group</taxon>
        <taxon>Sinorhizobium</taxon>
    </lineage>
</organism>
<evidence type="ECO:0000313" key="7">
    <source>
        <dbReference type="Proteomes" id="UP001235547"/>
    </source>
</evidence>
<dbReference type="Proteomes" id="UP001235547">
    <property type="component" value="Chromosome 1"/>
</dbReference>
<dbReference type="RefSeq" id="WP_280735539.1">
    <property type="nucleotide sequence ID" value="NZ_CP120368.1"/>
</dbReference>
<dbReference type="InterPro" id="IPR013762">
    <property type="entry name" value="Integrase-like_cat_sf"/>
</dbReference>
<keyword evidence="2" id="KW-0229">DNA integration</keyword>
<dbReference type="PANTHER" id="PTHR30349">
    <property type="entry name" value="PHAGE INTEGRASE-RELATED"/>
    <property type="match status" value="1"/>
</dbReference>
<evidence type="ECO:0000256" key="3">
    <source>
        <dbReference type="ARBA" id="ARBA00023125"/>
    </source>
</evidence>
<dbReference type="SUPFAM" id="SSF56349">
    <property type="entry name" value="DNA breaking-rejoining enzymes"/>
    <property type="match status" value="1"/>
</dbReference>
<dbReference type="InterPro" id="IPR046668">
    <property type="entry name" value="DUF6538"/>
</dbReference>
<dbReference type="CDD" id="cd01184">
    <property type="entry name" value="INT_C_like_1"/>
    <property type="match status" value="1"/>
</dbReference>
<dbReference type="InterPro" id="IPR010998">
    <property type="entry name" value="Integrase_recombinase_N"/>
</dbReference>
<evidence type="ECO:0000256" key="4">
    <source>
        <dbReference type="ARBA" id="ARBA00023172"/>
    </source>
</evidence>
<evidence type="ECO:0000256" key="2">
    <source>
        <dbReference type="ARBA" id="ARBA00022908"/>
    </source>
</evidence>
<accession>A0ABY8D149</accession>
<name>A0ABY8D149_9HYPH</name>
<gene>
    <name evidence="6" type="ORF">PYH38_003515</name>
</gene>
<dbReference type="PROSITE" id="PS51898">
    <property type="entry name" value="TYR_RECOMBINASE"/>
    <property type="match status" value="1"/>
</dbReference>
<keyword evidence="3" id="KW-0238">DNA-binding</keyword>
<keyword evidence="4" id="KW-0233">DNA recombination</keyword>
<reference evidence="6 7" key="1">
    <citation type="submission" date="2023-03" db="EMBL/GenBank/DDBJ databases">
        <authorList>
            <person name="Kaur S."/>
            <person name="Espinosa-Saiz D."/>
            <person name="Velazquez E."/>
            <person name="Menendez E."/>
            <person name="diCenzo G.C."/>
        </authorList>
    </citation>
    <scope>NUCLEOTIDE SEQUENCE [LARGE SCALE GENOMIC DNA]</scope>
    <source>
        <strain evidence="6 7">LMG 27395</strain>
    </source>
</reference>
<feature type="domain" description="Tyr recombinase" evidence="5">
    <location>
        <begin position="298"/>
        <end position="506"/>
    </location>
</feature>
<protein>
    <submittedName>
        <fullName evidence="6">Integrase</fullName>
    </submittedName>
</protein>
<evidence type="ECO:0000259" key="5">
    <source>
        <dbReference type="PROSITE" id="PS51898"/>
    </source>
</evidence>
<sequence length="511" mass="57727">MVLHMPRPFKHPKTGVYYFRMRVPADLVGAIGKREIKISLGTKEPAAAKELFSAKEQQVTKHWRLLRTRPEPLSQKQIVALSGKVYRKIIEKFDDEPGSPQLWRNIISLAERVAADGNWEQWYGPSVDELLLSEDTVTDHESRERLIQQVHQTLLLAAAQQVKKAEGNYSPDPNANRFPPLKPRGTKAKAVTLTDLFKLWERDHLADNGAQGTPADFLQKIKDFKKHLGHENAETVTGLNVSEYCDMLRHERGLSAKTVNGKYLAAIRIIFRVGLAKSRIKADPTANIKVSVPKAIKERPKSFTDAEAKVILACALGDPSSLGQMSELNKLACRWVPWICAYTGARAGEITQLRREDFSEEYGIPFLKITPEAGSVKTGLYRMVPIHPHLVELGLIEFVQSRPQGPLFYIPNDRKRKPGHTQAASVRGKVSDWVRDVAKITDRRVQPNHAWRHRFKTVARDVDIAPRYMDAIQGHEDGSASSDYGENTMKALYREILKLPKYDVKAKTRAD</sequence>
<evidence type="ECO:0000256" key="1">
    <source>
        <dbReference type="ARBA" id="ARBA00008857"/>
    </source>
</evidence>
<dbReference type="EMBL" id="CP120371">
    <property type="protein sequence ID" value="WEX84619.1"/>
    <property type="molecule type" value="Genomic_DNA"/>
</dbReference>
<dbReference type="InterPro" id="IPR002104">
    <property type="entry name" value="Integrase_catalytic"/>
</dbReference>
<proteinExistence type="inferred from homology"/>
<keyword evidence="7" id="KW-1185">Reference proteome</keyword>
<dbReference type="InterPro" id="IPR050090">
    <property type="entry name" value="Tyrosine_recombinase_XerCD"/>
</dbReference>
<evidence type="ECO:0000313" key="6">
    <source>
        <dbReference type="EMBL" id="WEX84619.1"/>
    </source>
</evidence>
<dbReference type="Gene3D" id="1.10.150.130">
    <property type="match status" value="1"/>
</dbReference>